<dbReference type="Proteomes" id="UP001178461">
    <property type="component" value="Chromosome 12"/>
</dbReference>
<protein>
    <submittedName>
        <fullName evidence="1">Uncharacterized protein</fullName>
    </submittedName>
</protein>
<reference evidence="1" key="1">
    <citation type="submission" date="2022-12" db="EMBL/GenBank/DDBJ databases">
        <authorList>
            <person name="Alioto T."/>
            <person name="Alioto T."/>
            <person name="Gomez Garrido J."/>
        </authorList>
    </citation>
    <scope>NUCLEOTIDE SEQUENCE</scope>
</reference>
<sequence>MLEFYWKGLSSFSQSGIVTSPINTCNCRVIRIFHSPFGLMVSPPSLLFSLHSSDTGKMVIYATIDLGTSRVILITGKRKSTFVGFEYKVHASYLECEVLLLQIVVASFIWMFVMHHTSPLILVHFK</sequence>
<accession>A0AA35L2J2</accession>
<keyword evidence="2" id="KW-1185">Reference proteome</keyword>
<dbReference type="AlphaFoldDB" id="A0AA35L2J2"/>
<proteinExistence type="predicted"/>
<dbReference type="EMBL" id="OX395137">
    <property type="protein sequence ID" value="CAI5788705.1"/>
    <property type="molecule type" value="Genomic_DNA"/>
</dbReference>
<gene>
    <name evidence="1" type="ORF">PODLI_1B041901</name>
</gene>
<evidence type="ECO:0000313" key="1">
    <source>
        <dbReference type="EMBL" id="CAI5788705.1"/>
    </source>
</evidence>
<name>A0AA35L2J2_9SAUR</name>
<organism evidence="1 2">
    <name type="scientific">Podarcis lilfordi</name>
    <name type="common">Lilford's wall lizard</name>
    <dbReference type="NCBI Taxonomy" id="74358"/>
    <lineage>
        <taxon>Eukaryota</taxon>
        <taxon>Metazoa</taxon>
        <taxon>Chordata</taxon>
        <taxon>Craniata</taxon>
        <taxon>Vertebrata</taxon>
        <taxon>Euteleostomi</taxon>
        <taxon>Lepidosauria</taxon>
        <taxon>Squamata</taxon>
        <taxon>Bifurcata</taxon>
        <taxon>Unidentata</taxon>
        <taxon>Episquamata</taxon>
        <taxon>Laterata</taxon>
        <taxon>Lacertibaenia</taxon>
        <taxon>Lacertidae</taxon>
        <taxon>Podarcis</taxon>
    </lineage>
</organism>
<evidence type="ECO:0000313" key="2">
    <source>
        <dbReference type="Proteomes" id="UP001178461"/>
    </source>
</evidence>